<keyword evidence="3" id="KW-0732">Signal</keyword>
<evidence type="ECO:0000256" key="4">
    <source>
        <dbReference type="SAM" id="Coils"/>
    </source>
</evidence>
<dbReference type="AlphaFoldDB" id="A0A7R9A199"/>
<dbReference type="GO" id="GO:0005615">
    <property type="term" value="C:extracellular space"/>
    <property type="evidence" value="ECO:0007669"/>
    <property type="project" value="TreeGrafter"/>
</dbReference>
<dbReference type="SUPFAM" id="SSF56496">
    <property type="entry name" value="Fibrinogen C-terminal domain-like"/>
    <property type="match status" value="1"/>
</dbReference>
<dbReference type="InterPro" id="IPR001073">
    <property type="entry name" value="C1q_dom"/>
</dbReference>
<feature type="domain" description="C1q" evidence="5">
    <location>
        <begin position="404"/>
        <end position="534"/>
    </location>
</feature>
<keyword evidence="7" id="KW-1185">Reference proteome</keyword>
<evidence type="ECO:0000313" key="6">
    <source>
        <dbReference type="EMBL" id="CAD7243957.1"/>
    </source>
</evidence>
<dbReference type="InterPro" id="IPR036056">
    <property type="entry name" value="Fibrinogen-like_C"/>
</dbReference>
<dbReference type="PRINTS" id="PR00007">
    <property type="entry name" value="COMPLEMNTC1Q"/>
</dbReference>
<protein>
    <recommendedName>
        <fullName evidence="5">C1q domain-containing protein</fullName>
    </recommendedName>
</protein>
<dbReference type="OrthoDB" id="10070467at2759"/>
<dbReference type="PANTHER" id="PTHR22923:SF62">
    <property type="entry name" value="CVP18"/>
    <property type="match status" value="1"/>
</dbReference>
<dbReference type="Proteomes" id="UP000677054">
    <property type="component" value="Unassembled WGS sequence"/>
</dbReference>
<evidence type="ECO:0000256" key="1">
    <source>
        <dbReference type="ARBA" id="ARBA00004613"/>
    </source>
</evidence>
<dbReference type="EMBL" id="LR900050">
    <property type="protein sequence ID" value="CAD7243957.1"/>
    <property type="molecule type" value="Genomic_DNA"/>
</dbReference>
<dbReference type="SUPFAM" id="SSF49842">
    <property type="entry name" value="TNF-like"/>
    <property type="match status" value="1"/>
</dbReference>
<dbReference type="SMART" id="SM00110">
    <property type="entry name" value="C1Q"/>
    <property type="match status" value="1"/>
</dbReference>
<sequence>MKLAQLLRAEERLDKSEAWEFQWHGNQFLRQGSQTLGAHLMDLEKNLSALTETTREHAERIAQLALSNEDLRKANEDLRKDNEDLKLSNEDLKLSNEDLQSRLREFQRDRNETKLRRDEVEGRLQFLEGINTLQNTPRTCQSLADLGVTTTGIYSVDPDGVLVGDPPIKVFCDMETDPVSTIVLHDAMDEDAVVDRCDRPGCFGRNVTYNASMTQMVALIDRSQSCDQKIRYGCLSAALSTGGATQYAWWVDRHGQPQYYWHGWNATEHTCACGLTESCIDNNLLCNCDAEAPQWESDSGTITNETALPITQLRFGGLQFEGQRANFTLGGLVCRGEASSGKAVQGGVSRAEHPAESCSTLRRAGNGHTGFHLVERNGRLDVVRCRMDLSETDPEFQVETGVRIAEHPVYFNAYRKNSWSQTGKISFEGTELNVGNATDPSSGVFTAPADGIYEFRYHFRNSHHYQSEVVLRRNEQIQERLYTSGGSNTIGGSYLLELKRGDKVDLYLSSGAIQSVRFEGFLLYPVWNDEWNEL</sequence>
<dbReference type="Gene3D" id="2.60.120.1000">
    <property type="match status" value="1"/>
</dbReference>
<feature type="coiled-coil region" evidence="4">
    <location>
        <begin position="40"/>
        <end position="123"/>
    </location>
</feature>
<evidence type="ECO:0000256" key="3">
    <source>
        <dbReference type="ARBA" id="ARBA00022729"/>
    </source>
</evidence>
<dbReference type="InterPro" id="IPR050822">
    <property type="entry name" value="Cerebellin_Synaptic_Org"/>
</dbReference>
<organism evidence="6">
    <name type="scientific">Darwinula stevensoni</name>
    <dbReference type="NCBI Taxonomy" id="69355"/>
    <lineage>
        <taxon>Eukaryota</taxon>
        <taxon>Metazoa</taxon>
        <taxon>Ecdysozoa</taxon>
        <taxon>Arthropoda</taxon>
        <taxon>Crustacea</taxon>
        <taxon>Oligostraca</taxon>
        <taxon>Ostracoda</taxon>
        <taxon>Podocopa</taxon>
        <taxon>Podocopida</taxon>
        <taxon>Darwinulocopina</taxon>
        <taxon>Darwinuloidea</taxon>
        <taxon>Darwinulidae</taxon>
        <taxon>Darwinula</taxon>
    </lineage>
</organism>
<evidence type="ECO:0000259" key="5">
    <source>
        <dbReference type="PROSITE" id="PS50871"/>
    </source>
</evidence>
<name>A0A7R9A199_9CRUS</name>
<keyword evidence="2" id="KW-0964">Secreted</keyword>
<reference evidence="6" key="1">
    <citation type="submission" date="2020-11" db="EMBL/GenBank/DDBJ databases">
        <authorList>
            <person name="Tran Van P."/>
        </authorList>
    </citation>
    <scope>NUCLEOTIDE SEQUENCE</scope>
</reference>
<keyword evidence="4" id="KW-0175">Coiled coil</keyword>
<dbReference type="EMBL" id="CAJPEV010000533">
    <property type="protein sequence ID" value="CAG0886206.1"/>
    <property type="molecule type" value="Genomic_DNA"/>
</dbReference>
<gene>
    <name evidence="6" type="ORF">DSTB1V02_LOCUS3863</name>
</gene>
<dbReference type="InterPro" id="IPR008983">
    <property type="entry name" value="Tumour_necrosis_fac-like_dom"/>
</dbReference>
<dbReference type="Gene3D" id="2.60.120.40">
    <property type="match status" value="1"/>
</dbReference>
<comment type="subcellular location">
    <subcellularLocation>
        <location evidence="1">Secreted</location>
    </subcellularLocation>
</comment>
<dbReference type="PANTHER" id="PTHR22923">
    <property type="entry name" value="CEREBELLIN-RELATED"/>
    <property type="match status" value="1"/>
</dbReference>
<proteinExistence type="predicted"/>
<evidence type="ECO:0000313" key="7">
    <source>
        <dbReference type="Proteomes" id="UP000677054"/>
    </source>
</evidence>
<evidence type="ECO:0000256" key="2">
    <source>
        <dbReference type="ARBA" id="ARBA00022525"/>
    </source>
</evidence>
<dbReference type="Pfam" id="PF00386">
    <property type="entry name" value="C1q"/>
    <property type="match status" value="1"/>
</dbReference>
<dbReference type="PROSITE" id="PS50871">
    <property type="entry name" value="C1Q"/>
    <property type="match status" value="1"/>
</dbReference>
<accession>A0A7R9A199</accession>